<evidence type="ECO:0000313" key="1">
    <source>
        <dbReference type="EMBL" id="SDO44702.1"/>
    </source>
</evidence>
<evidence type="ECO:0000313" key="2">
    <source>
        <dbReference type="Proteomes" id="UP000183042"/>
    </source>
</evidence>
<keyword evidence="2" id="KW-1185">Reference proteome</keyword>
<dbReference type="EMBL" id="FNJH01000001">
    <property type="protein sequence ID" value="SDO44702.1"/>
    <property type="molecule type" value="Genomic_DNA"/>
</dbReference>
<protein>
    <submittedName>
        <fullName evidence="1">Uncharacterized protein</fullName>
    </submittedName>
</protein>
<reference evidence="1 2" key="1">
    <citation type="submission" date="2016-10" db="EMBL/GenBank/DDBJ databases">
        <authorList>
            <person name="Varghese N."/>
            <person name="Submissions S."/>
        </authorList>
    </citation>
    <scope>NUCLEOTIDE SEQUENCE [LARGE SCALE GENOMIC DNA]</scope>
    <source>
        <strain evidence="1 2">DSM 14939</strain>
    </source>
</reference>
<dbReference type="RefSeq" id="WP_025990933.1">
    <property type="nucleotide sequence ID" value="NZ_FNJH01000001.1"/>
</dbReference>
<dbReference type="Proteomes" id="UP000183042">
    <property type="component" value="Unassembled WGS sequence"/>
</dbReference>
<accession>A0A1H0JME0</accession>
<organism evidence="1 2">
    <name type="scientific">Pseudomonas congelans</name>
    <dbReference type="NCBI Taxonomy" id="200452"/>
    <lineage>
        <taxon>Bacteria</taxon>
        <taxon>Pseudomonadati</taxon>
        <taxon>Pseudomonadota</taxon>
        <taxon>Gammaproteobacteria</taxon>
        <taxon>Pseudomonadales</taxon>
        <taxon>Pseudomonadaceae</taxon>
        <taxon>Pseudomonas</taxon>
    </lineage>
</organism>
<dbReference type="GeneID" id="65073662"/>
<name>A0A1H0JME0_9PSED</name>
<comment type="caution">
    <text evidence="1">The sequence shown here is derived from an EMBL/GenBank/DDBJ whole genome shotgun (WGS) entry which is preliminary data.</text>
</comment>
<gene>
    <name evidence="1" type="ORF">SAMN05216596_101403</name>
</gene>
<sequence length="125" mass="13864">MPHFRYHCDNCGKTYIGQELNTAMLCLCTPPRKIQGQLQQTPLSDALLEMLDIGSASKLRASLCQSWGIPNKSHATHGSNFSTNQRVVDLILDIVAPVTGGLRTTVRNLIISKYKYDIDSKEMLG</sequence>
<proteinExistence type="predicted"/>